<feature type="transmembrane region" description="Helical" evidence="2">
    <location>
        <begin position="209"/>
        <end position="232"/>
    </location>
</feature>
<evidence type="ECO:0000256" key="1">
    <source>
        <dbReference type="SAM" id="MobiDB-lite"/>
    </source>
</evidence>
<name>A0A8J3K2V1_9ACTN</name>
<keyword evidence="4" id="KW-1185">Reference proteome</keyword>
<feature type="region of interest" description="Disordered" evidence="1">
    <location>
        <begin position="448"/>
        <end position="474"/>
    </location>
</feature>
<protein>
    <submittedName>
        <fullName evidence="3">Uncharacterized protein</fullName>
    </submittedName>
</protein>
<feature type="transmembrane region" description="Helical" evidence="2">
    <location>
        <begin position="364"/>
        <end position="383"/>
    </location>
</feature>
<reference evidence="3 4" key="1">
    <citation type="submission" date="2021-01" db="EMBL/GenBank/DDBJ databases">
        <title>Whole genome shotgun sequence of Catellatospora chokoriensis NBRC 107358.</title>
        <authorList>
            <person name="Komaki H."/>
            <person name="Tamura T."/>
        </authorList>
    </citation>
    <scope>NUCLEOTIDE SEQUENCE [LARGE SCALE GENOMIC DNA]</scope>
    <source>
        <strain evidence="3 4">NBRC 107358</strain>
    </source>
</reference>
<dbReference type="EMBL" id="BONG01000008">
    <property type="protein sequence ID" value="GIF88459.1"/>
    <property type="molecule type" value="Genomic_DNA"/>
</dbReference>
<comment type="caution">
    <text evidence="3">The sequence shown here is derived from an EMBL/GenBank/DDBJ whole genome shotgun (WGS) entry which is preliminary data.</text>
</comment>
<keyword evidence="2" id="KW-0472">Membrane</keyword>
<feature type="transmembrane region" description="Helical" evidence="2">
    <location>
        <begin position="37"/>
        <end position="63"/>
    </location>
</feature>
<feature type="transmembrane region" description="Helical" evidence="2">
    <location>
        <begin position="403"/>
        <end position="427"/>
    </location>
</feature>
<gene>
    <name evidence="3" type="ORF">Cch02nite_19030</name>
</gene>
<evidence type="ECO:0000313" key="3">
    <source>
        <dbReference type="EMBL" id="GIF88459.1"/>
    </source>
</evidence>
<feature type="transmembrane region" description="Helical" evidence="2">
    <location>
        <begin position="126"/>
        <end position="146"/>
    </location>
</feature>
<feature type="transmembrane region" description="Helical" evidence="2">
    <location>
        <begin position="280"/>
        <end position="302"/>
    </location>
</feature>
<organism evidence="3 4">
    <name type="scientific">Catellatospora chokoriensis</name>
    <dbReference type="NCBI Taxonomy" id="310353"/>
    <lineage>
        <taxon>Bacteria</taxon>
        <taxon>Bacillati</taxon>
        <taxon>Actinomycetota</taxon>
        <taxon>Actinomycetes</taxon>
        <taxon>Micromonosporales</taxon>
        <taxon>Micromonosporaceae</taxon>
        <taxon>Catellatospora</taxon>
    </lineage>
</organism>
<dbReference type="AlphaFoldDB" id="A0A8J3K2V1"/>
<evidence type="ECO:0000313" key="4">
    <source>
        <dbReference type="Proteomes" id="UP000619293"/>
    </source>
</evidence>
<keyword evidence="2" id="KW-0812">Transmembrane</keyword>
<proteinExistence type="predicted"/>
<accession>A0A8J3K2V1</accession>
<sequence length="474" mass="51420">MDGTVTVVTDLSSPAAPSPFPATPAPRHGIAWSLRHLAAVLGTVGVLLLRHWPVLFALVFAGFAARRGVTLVAVQASDLDGVFGFLVFALVPVAVMTALVLMLRVLSRSLPTTTPGGEPGQRFRTLAHVASVLLPFIVVYASYGYFEADRDSYLLEIIADENSKAEAVTNPSALVLDERLPFTLNTTLVVVSLAALLLRFLLGLRADRLWSWIGFVRAYLEVLSLTLVAVFVSGVSDKVLPFVEHRQAYQWALSGWHHVVAQLGPLEEPVRAAGTWFSELFLSLDVVLVVPLAWLIVGAVVYGQSLGTPPLSPKAARRAVRAARRWAKLPAPVRRLGAASTANVRETMTPLAQSFRLLAHAGKVPMLMFCVLFLAVQTLPTWLWELERTLIGAQDLNFVWRPLSGPLSIVNDAISMVLLLCLVAATVDRVLRVQAPLPVEPHVPGLVHAAEEDPHRGDVHPARRDEMGDGLVPA</sequence>
<keyword evidence="2" id="KW-1133">Transmembrane helix</keyword>
<feature type="compositionally biased region" description="Basic and acidic residues" evidence="1">
    <location>
        <begin position="449"/>
        <end position="467"/>
    </location>
</feature>
<feature type="transmembrane region" description="Helical" evidence="2">
    <location>
        <begin position="182"/>
        <end position="202"/>
    </location>
</feature>
<feature type="transmembrane region" description="Helical" evidence="2">
    <location>
        <begin position="83"/>
        <end position="106"/>
    </location>
</feature>
<dbReference type="Proteomes" id="UP000619293">
    <property type="component" value="Unassembled WGS sequence"/>
</dbReference>
<evidence type="ECO:0000256" key="2">
    <source>
        <dbReference type="SAM" id="Phobius"/>
    </source>
</evidence>